<evidence type="ECO:0000313" key="5">
    <source>
        <dbReference type="Proteomes" id="UP000480178"/>
    </source>
</evidence>
<accession>A0A6C0GER7</accession>
<evidence type="ECO:0000256" key="1">
    <source>
        <dbReference type="SAM" id="Coils"/>
    </source>
</evidence>
<dbReference type="KEGG" id="rhoz:GXP67_07255"/>
<reference evidence="4 5" key="1">
    <citation type="submission" date="2020-01" db="EMBL/GenBank/DDBJ databases">
        <authorList>
            <person name="Kim M.K."/>
        </authorList>
    </citation>
    <scope>NUCLEOTIDE SEQUENCE [LARGE SCALE GENOMIC DNA]</scope>
    <source>
        <strain evidence="4 5">172606-1</strain>
    </source>
</reference>
<protein>
    <submittedName>
        <fullName evidence="4">Uncharacterized protein</fullName>
    </submittedName>
</protein>
<keyword evidence="1" id="KW-0175">Coiled coil</keyword>
<feature type="compositionally biased region" description="Polar residues" evidence="2">
    <location>
        <begin position="42"/>
        <end position="55"/>
    </location>
</feature>
<feature type="compositionally biased region" description="Polar residues" evidence="2">
    <location>
        <begin position="26"/>
        <end position="36"/>
    </location>
</feature>
<proteinExistence type="predicted"/>
<sequence>MDGLQILFYIVVAIIYFIIQARKQAKNAQPPTTGENTGPDPTMTQNSPPRKTNVPTLQDLLNEFGEATRKNPQPQATIEQRPEPANLPQKSFYEEAEEKARQQKRKVELKAQKAAKRAAEAKRAMEVQKREEALEDLSYEQTGEEYVPTYENKASLVDYEDPTKSEYEGLNDSSKNRFAAFDIRKVTPNMYAQLFKNPETARTAFIMGEIFKRKYD</sequence>
<evidence type="ECO:0000256" key="2">
    <source>
        <dbReference type="SAM" id="MobiDB-lite"/>
    </source>
</evidence>
<keyword evidence="3" id="KW-0812">Transmembrane</keyword>
<dbReference type="RefSeq" id="WP_162442520.1">
    <property type="nucleotide sequence ID" value="NZ_CP048222.1"/>
</dbReference>
<keyword evidence="5" id="KW-1185">Reference proteome</keyword>
<feature type="region of interest" description="Disordered" evidence="2">
    <location>
        <begin position="67"/>
        <end position="89"/>
    </location>
</feature>
<feature type="transmembrane region" description="Helical" evidence="3">
    <location>
        <begin position="6"/>
        <end position="22"/>
    </location>
</feature>
<feature type="region of interest" description="Disordered" evidence="2">
    <location>
        <begin position="25"/>
        <end position="55"/>
    </location>
</feature>
<gene>
    <name evidence="4" type="ORF">GXP67_07255</name>
</gene>
<evidence type="ECO:0000313" key="4">
    <source>
        <dbReference type="EMBL" id="QHT66466.1"/>
    </source>
</evidence>
<evidence type="ECO:0000256" key="3">
    <source>
        <dbReference type="SAM" id="Phobius"/>
    </source>
</evidence>
<name>A0A6C0GER7_9BACT</name>
<organism evidence="4 5">
    <name type="scientific">Rhodocytophaga rosea</name>
    <dbReference type="NCBI Taxonomy" id="2704465"/>
    <lineage>
        <taxon>Bacteria</taxon>
        <taxon>Pseudomonadati</taxon>
        <taxon>Bacteroidota</taxon>
        <taxon>Cytophagia</taxon>
        <taxon>Cytophagales</taxon>
        <taxon>Rhodocytophagaceae</taxon>
        <taxon>Rhodocytophaga</taxon>
    </lineage>
</organism>
<keyword evidence="3" id="KW-1133">Transmembrane helix</keyword>
<dbReference type="Proteomes" id="UP000480178">
    <property type="component" value="Chromosome"/>
</dbReference>
<keyword evidence="3" id="KW-0472">Membrane</keyword>
<dbReference type="AlphaFoldDB" id="A0A6C0GER7"/>
<feature type="coiled-coil region" evidence="1">
    <location>
        <begin position="90"/>
        <end position="131"/>
    </location>
</feature>
<dbReference type="EMBL" id="CP048222">
    <property type="protein sequence ID" value="QHT66466.1"/>
    <property type="molecule type" value="Genomic_DNA"/>
</dbReference>